<sequence>MEAKHSNENNADQPGFRPQTNAKKVPTTSHFRLWISRVFRKDLGAWQFPSLRLSLSQSPCSSDTVDRTI</sequence>
<gene>
    <name evidence="2" type="ORF">I79_019216</name>
</gene>
<accession>G3I6T8</accession>
<dbReference type="EMBL" id="JH001392">
    <property type="protein sequence ID" value="EGW13860.1"/>
    <property type="molecule type" value="Genomic_DNA"/>
</dbReference>
<name>G3I6T8_CRIGR</name>
<protein>
    <submittedName>
        <fullName evidence="2">Uncharacterized protein</fullName>
    </submittedName>
</protein>
<dbReference type="InParanoid" id="G3I6T8"/>
<proteinExistence type="predicted"/>
<dbReference type="Proteomes" id="UP000001075">
    <property type="component" value="Unassembled WGS sequence"/>
</dbReference>
<feature type="compositionally biased region" description="Polar residues" evidence="1">
    <location>
        <begin position="8"/>
        <end position="26"/>
    </location>
</feature>
<evidence type="ECO:0000313" key="2">
    <source>
        <dbReference type="EMBL" id="EGW13860.1"/>
    </source>
</evidence>
<evidence type="ECO:0000313" key="3">
    <source>
        <dbReference type="Proteomes" id="UP000001075"/>
    </source>
</evidence>
<evidence type="ECO:0000256" key="1">
    <source>
        <dbReference type="SAM" id="MobiDB-lite"/>
    </source>
</evidence>
<reference evidence="3" key="1">
    <citation type="journal article" date="2011" name="Nat. Biotechnol.">
        <title>The genomic sequence of the Chinese hamster ovary (CHO)-K1 cell line.</title>
        <authorList>
            <person name="Xu X."/>
            <person name="Nagarajan H."/>
            <person name="Lewis N.E."/>
            <person name="Pan S."/>
            <person name="Cai Z."/>
            <person name="Liu X."/>
            <person name="Chen W."/>
            <person name="Xie M."/>
            <person name="Wang W."/>
            <person name="Hammond S."/>
            <person name="Andersen M.R."/>
            <person name="Neff N."/>
            <person name="Passarelli B."/>
            <person name="Koh W."/>
            <person name="Fan H.C."/>
            <person name="Wang J."/>
            <person name="Gui Y."/>
            <person name="Lee K.H."/>
            <person name="Betenbaugh M.J."/>
            <person name="Quake S.R."/>
            <person name="Famili I."/>
            <person name="Palsson B.O."/>
            <person name="Wang J."/>
        </authorList>
    </citation>
    <scope>NUCLEOTIDE SEQUENCE [LARGE SCALE GENOMIC DNA]</scope>
    <source>
        <strain evidence="3">CHO K1 cell line</strain>
    </source>
</reference>
<dbReference type="AlphaFoldDB" id="G3I6T8"/>
<organism evidence="2 3">
    <name type="scientific">Cricetulus griseus</name>
    <name type="common">Chinese hamster</name>
    <name type="synonym">Cricetulus barabensis griseus</name>
    <dbReference type="NCBI Taxonomy" id="10029"/>
    <lineage>
        <taxon>Eukaryota</taxon>
        <taxon>Metazoa</taxon>
        <taxon>Chordata</taxon>
        <taxon>Craniata</taxon>
        <taxon>Vertebrata</taxon>
        <taxon>Euteleostomi</taxon>
        <taxon>Mammalia</taxon>
        <taxon>Eutheria</taxon>
        <taxon>Euarchontoglires</taxon>
        <taxon>Glires</taxon>
        <taxon>Rodentia</taxon>
        <taxon>Myomorpha</taxon>
        <taxon>Muroidea</taxon>
        <taxon>Cricetidae</taxon>
        <taxon>Cricetinae</taxon>
        <taxon>Cricetulus</taxon>
    </lineage>
</organism>
<feature type="region of interest" description="Disordered" evidence="1">
    <location>
        <begin position="1"/>
        <end position="26"/>
    </location>
</feature>